<gene>
    <name evidence="2" type="ORF">OG626_07420</name>
</gene>
<dbReference type="PANTHER" id="PTHR46623:SF6">
    <property type="entry name" value="ALPHA_BETA-HYDROLASES SUPERFAMILY PROTEIN"/>
    <property type="match status" value="1"/>
</dbReference>
<proteinExistence type="predicted"/>
<evidence type="ECO:0000259" key="1">
    <source>
        <dbReference type="Pfam" id="PF01738"/>
    </source>
</evidence>
<dbReference type="AlphaFoldDB" id="A0AAU3H5C7"/>
<organism evidence="2">
    <name type="scientific">Streptomyces sp. NBC_01401</name>
    <dbReference type="NCBI Taxonomy" id="2903854"/>
    <lineage>
        <taxon>Bacteria</taxon>
        <taxon>Bacillati</taxon>
        <taxon>Actinomycetota</taxon>
        <taxon>Actinomycetes</taxon>
        <taxon>Kitasatosporales</taxon>
        <taxon>Streptomycetaceae</taxon>
        <taxon>Streptomyces</taxon>
    </lineage>
</organism>
<sequence>MPDFFFRQGPTARPDRESAFARRELLDEELTVRDLDAAVQWLRMETGSARVRSLDFCMGGTFALDLASLRDDMVTVSYYGFPLMPPPKPMDLVDELRGPVLAFWGEDDRGIGPDTVHAYTARASKANPGFTGEVIPGLGHGFLAAARIDDAADAGGATWQRTLTHFADHLGRSSGQDAPS</sequence>
<reference evidence="2" key="1">
    <citation type="submission" date="2022-10" db="EMBL/GenBank/DDBJ databases">
        <title>The complete genomes of actinobacterial strains from the NBC collection.</title>
        <authorList>
            <person name="Joergensen T.S."/>
            <person name="Alvarez Arevalo M."/>
            <person name="Sterndorff E.B."/>
            <person name="Faurdal D."/>
            <person name="Vuksanovic O."/>
            <person name="Mourched A.-S."/>
            <person name="Charusanti P."/>
            <person name="Shaw S."/>
            <person name="Blin K."/>
            <person name="Weber T."/>
        </authorList>
    </citation>
    <scope>NUCLEOTIDE SEQUENCE</scope>
    <source>
        <strain evidence="2">NBC_01401</strain>
    </source>
</reference>
<dbReference type="InterPro" id="IPR029058">
    <property type="entry name" value="AB_hydrolase_fold"/>
</dbReference>
<dbReference type="Pfam" id="PF01738">
    <property type="entry name" value="DLH"/>
    <property type="match status" value="1"/>
</dbReference>
<name>A0AAU3H5C7_9ACTN</name>
<dbReference type="Gene3D" id="3.40.50.1820">
    <property type="entry name" value="alpha/beta hydrolase"/>
    <property type="match status" value="1"/>
</dbReference>
<dbReference type="PANTHER" id="PTHR46623">
    <property type="entry name" value="CARBOXYMETHYLENEBUTENOLIDASE-RELATED"/>
    <property type="match status" value="1"/>
</dbReference>
<dbReference type="EMBL" id="CP109535">
    <property type="protein sequence ID" value="WTZ00069.1"/>
    <property type="molecule type" value="Genomic_DNA"/>
</dbReference>
<dbReference type="InterPro" id="IPR051049">
    <property type="entry name" value="Dienelactone_hydrolase-like"/>
</dbReference>
<keyword evidence="2" id="KW-0378">Hydrolase</keyword>
<dbReference type="GO" id="GO:0016787">
    <property type="term" value="F:hydrolase activity"/>
    <property type="evidence" value="ECO:0007669"/>
    <property type="project" value="UniProtKB-KW"/>
</dbReference>
<evidence type="ECO:0000313" key="2">
    <source>
        <dbReference type="EMBL" id="WTZ00069.1"/>
    </source>
</evidence>
<accession>A0AAU3H5C7</accession>
<protein>
    <submittedName>
        <fullName evidence="2">Dienelactone hydrolase family protein</fullName>
    </submittedName>
</protein>
<dbReference type="SUPFAM" id="SSF53474">
    <property type="entry name" value="alpha/beta-Hydrolases"/>
    <property type="match status" value="1"/>
</dbReference>
<feature type="domain" description="Dienelactone hydrolase" evidence="1">
    <location>
        <begin position="1"/>
        <end position="169"/>
    </location>
</feature>
<dbReference type="InterPro" id="IPR002925">
    <property type="entry name" value="Dienelactn_hydro"/>
</dbReference>